<proteinExistence type="predicted"/>
<dbReference type="AlphaFoldDB" id="A0A7C9RCU3"/>
<protein>
    <submittedName>
        <fullName evidence="2">Conjugal transfer protein TrbH</fullName>
    </submittedName>
</protein>
<organism evidence="2 3">
    <name type="scientific">Mesorhizobium zhangyense</name>
    <dbReference type="NCBI Taxonomy" id="1776730"/>
    <lineage>
        <taxon>Bacteria</taxon>
        <taxon>Pseudomonadati</taxon>
        <taxon>Pseudomonadota</taxon>
        <taxon>Alphaproteobacteria</taxon>
        <taxon>Hyphomicrobiales</taxon>
        <taxon>Phyllobacteriaceae</taxon>
        <taxon>Mesorhizobium</taxon>
    </lineage>
</organism>
<evidence type="ECO:0000313" key="2">
    <source>
        <dbReference type="EMBL" id="NGN43533.1"/>
    </source>
</evidence>
<accession>A0A7C9RCU3</accession>
<comment type="caution">
    <text evidence="2">The sequence shown here is derived from an EMBL/GenBank/DDBJ whole genome shotgun (WGS) entry which is preliminary data.</text>
</comment>
<evidence type="ECO:0000313" key="3">
    <source>
        <dbReference type="Proteomes" id="UP000481252"/>
    </source>
</evidence>
<dbReference type="RefSeq" id="WP_165119957.1">
    <property type="nucleotide sequence ID" value="NZ_JAAKZG010000010.1"/>
</dbReference>
<reference evidence="2 3" key="1">
    <citation type="submission" date="2020-02" db="EMBL/GenBank/DDBJ databases">
        <title>Genome sequence of the type strain CGMCC 1.15528 of Mesorhizobium zhangyense.</title>
        <authorList>
            <person name="Gao J."/>
            <person name="Sun J."/>
        </authorList>
    </citation>
    <scope>NUCLEOTIDE SEQUENCE [LARGE SCALE GENOMIC DNA]</scope>
    <source>
        <strain evidence="2 3">CGMCC 1.15528</strain>
    </source>
</reference>
<name>A0A7C9RCU3_9HYPH</name>
<evidence type="ECO:0000256" key="1">
    <source>
        <dbReference type="SAM" id="SignalP"/>
    </source>
</evidence>
<keyword evidence="3" id="KW-1185">Reference proteome</keyword>
<dbReference type="NCBIfam" id="NF010409">
    <property type="entry name" value="PRK13835.1"/>
    <property type="match status" value="1"/>
</dbReference>
<dbReference type="Proteomes" id="UP000481252">
    <property type="component" value="Unassembled WGS sequence"/>
</dbReference>
<dbReference type="EMBL" id="JAAKZG010000010">
    <property type="protein sequence ID" value="NGN43533.1"/>
    <property type="molecule type" value="Genomic_DNA"/>
</dbReference>
<keyword evidence="1" id="KW-0732">Signal</keyword>
<feature type="chain" id="PRO_5028900088" evidence="1">
    <location>
        <begin position="25"/>
        <end position="150"/>
    </location>
</feature>
<feature type="signal peptide" evidence="1">
    <location>
        <begin position="1"/>
        <end position="24"/>
    </location>
</feature>
<gene>
    <name evidence="2" type="ORF">G6N74_20895</name>
</gene>
<sequence length="150" mass="15203">MPFVALYHAVAASLLVLLLSGCQALGTDGLVASKAPASIAGQSADAIANDMVGRLSEQIGPGTATVALKQDGSPFGQALAAALQGRGYAVVTDQATGEKVQLMSLAYVIDPFEGQILARLSTNDLEIARAYSVTATGASPASPLSVMRRG</sequence>